<sequence length="206" mass="24090">MSYITIYFGEKPVYLCDALTKEIEAVRHHPDAVFIDELSSAAINSLLHEIEKKEFHAGIIIHENFNKLKKEFFKHFKLVKAAGGLVKNKAGEILLIFRRGKWDLPKGKLDNGETLQECALREVQEETGLMKIELENEINTTYHTYVEFGKHILKESHWYKMLSKGNEDFKPQFEEDITEIRWVKKNDLKNYLDNTFPTIISVLKNF</sequence>
<dbReference type="CDD" id="cd03673">
    <property type="entry name" value="NUDIX_Ap6A_hydrolase"/>
    <property type="match status" value="1"/>
</dbReference>
<comment type="similarity">
    <text evidence="3">Belongs to the Nudix hydrolase family.</text>
</comment>
<dbReference type="Pfam" id="PF00293">
    <property type="entry name" value="NUDIX"/>
    <property type="match status" value="1"/>
</dbReference>
<protein>
    <submittedName>
        <fullName evidence="5">NUDIX domain-containing protein</fullName>
    </submittedName>
</protein>
<comment type="cofactor">
    <cofactor evidence="1">
        <name>Mg(2+)</name>
        <dbReference type="ChEBI" id="CHEBI:18420"/>
    </cofactor>
</comment>
<proteinExistence type="inferred from homology"/>
<dbReference type="AlphaFoldDB" id="A0A5J5IE89"/>
<accession>A0A5J5IE89</accession>
<dbReference type="PANTHER" id="PTHR43046:SF14">
    <property type="entry name" value="MUTT_NUDIX FAMILY PROTEIN"/>
    <property type="match status" value="1"/>
</dbReference>
<dbReference type="PROSITE" id="PS00893">
    <property type="entry name" value="NUDIX_BOX"/>
    <property type="match status" value="1"/>
</dbReference>
<reference evidence="5 6" key="1">
    <citation type="submission" date="2019-09" db="EMBL/GenBank/DDBJ databases">
        <title>Draft genome sequence of Ginsengibacter sp. BR5-29.</title>
        <authorList>
            <person name="Im W.-T."/>
        </authorList>
    </citation>
    <scope>NUCLEOTIDE SEQUENCE [LARGE SCALE GENOMIC DNA]</scope>
    <source>
        <strain evidence="5 6">BR5-29</strain>
    </source>
</reference>
<dbReference type="SUPFAM" id="SSF55811">
    <property type="entry name" value="Nudix"/>
    <property type="match status" value="1"/>
</dbReference>
<dbReference type="InterPro" id="IPR020476">
    <property type="entry name" value="Nudix_hydrolase"/>
</dbReference>
<evidence type="ECO:0000313" key="6">
    <source>
        <dbReference type="Proteomes" id="UP000326903"/>
    </source>
</evidence>
<comment type="caution">
    <text evidence="5">The sequence shown here is derived from an EMBL/GenBank/DDBJ whole genome shotgun (WGS) entry which is preliminary data.</text>
</comment>
<dbReference type="GO" id="GO:0016787">
    <property type="term" value="F:hydrolase activity"/>
    <property type="evidence" value="ECO:0007669"/>
    <property type="project" value="UniProtKB-KW"/>
</dbReference>
<dbReference type="InterPro" id="IPR020084">
    <property type="entry name" value="NUDIX_hydrolase_CS"/>
</dbReference>
<feature type="domain" description="Nudix hydrolase" evidence="4">
    <location>
        <begin position="77"/>
        <end position="206"/>
    </location>
</feature>
<evidence type="ECO:0000259" key="4">
    <source>
        <dbReference type="PROSITE" id="PS51462"/>
    </source>
</evidence>
<evidence type="ECO:0000256" key="2">
    <source>
        <dbReference type="ARBA" id="ARBA00022801"/>
    </source>
</evidence>
<dbReference type="PRINTS" id="PR00502">
    <property type="entry name" value="NUDIXFAMILY"/>
</dbReference>
<dbReference type="InterPro" id="IPR000086">
    <property type="entry name" value="NUDIX_hydrolase_dom"/>
</dbReference>
<gene>
    <name evidence="5" type="ORF">FW778_16685</name>
</gene>
<keyword evidence="6" id="KW-1185">Reference proteome</keyword>
<dbReference type="EMBL" id="VYQF01000005">
    <property type="protein sequence ID" value="KAA9037728.1"/>
    <property type="molecule type" value="Genomic_DNA"/>
</dbReference>
<dbReference type="Proteomes" id="UP000326903">
    <property type="component" value="Unassembled WGS sequence"/>
</dbReference>
<dbReference type="InterPro" id="IPR015797">
    <property type="entry name" value="NUDIX_hydrolase-like_dom_sf"/>
</dbReference>
<name>A0A5J5IE89_9BACT</name>
<evidence type="ECO:0000256" key="3">
    <source>
        <dbReference type="RuleBase" id="RU003476"/>
    </source>
</evidence>
<evidence type="ECO:0000256" key="1">
    <source>
        <dbReference type="ARBA" id="ARBA00001946"/>
    </source>
</evidence>
<keyword evidence="2 3" id="KW-0378">Hydrolase</keyword>
<evidence type="ECO:0000313" key="5">
    <source>
        <dbReference type="EMBL" id="KAA9037728.1"/>
    </source>
</evidence>
<organism evidence="5 6">
    <name type="scientific">Ginsengibacter hankyongi</name>
    <dbReference type="NCBI Taxonomy" id="2607284"/>
    <lineage>
        <taxon>Bacteria</taxon>
        <taxon>Pseudomonadati</taxon>
        <taxon>Bacteroidota</taxon>
        <taxon>Chitinophagia</taxon>
        <taxon>Chitinophagales</taxon>
        <taxon>Chitinophagaceae</taxon>
        <taxon>Ginsengibacter</taxon>
    </lineage>
</organism>
<dbReference type="PROSITE" id="PS51462">
    <property type="entry name" value="NUDIX"/>
    <property type="match status" value="1"/>
</dbReference>
<dbReference type="PANTHER" id="PTHR43046">
    <property type="entry name" value="GDP-MANNOSE MANNOSYL HYDROLASE"/>
    <property type="match status" value="1"/>
</dbReference>
<dbReference type="RefSeq" id="WP_150415962.1">
    <property type="nucleotide sequence ID" value="NZ_VYQF01000005.1"/>
</dbReference>
<dbReference type="Gene3D" id="3.90.79.10">
    <property type="entry name" value="Nucleoside Triphosphate Pyrophosphohydrolase"/>
    <property type="match status" value="1"/>
</dbReference>